<evidence type="ECO:0000313" key="2">
    <source>
        <dbReference type="EMBL" id="MCI1186928.1"/>
    </source>
</evidence>
<keyword evidence="1" id="KW-0732">Signal</keyword>
<accession>A0A9X1VE52</accession>
<evidence type="ECO:0008006" key="4">
    <source>
        <dbReference type="Google" id="ProtNLM"/>
    </source>
</evidence>
<sequence>MTPYSTVAFRVLLLMSLGSLANPGLGQTLSTLSLAQAPHRFTYTAVVSVEGASQAELVLRARAWARQVTPATLLPVSTREPDTEVIRTTGVCPFAVDWAGHNLLPRSLRYNATISVREGRYKYEVKDFVFIEPGPGQSSTEIPVESYYNGNVKPIREPAFRDLINMRTCFKEIADEVLARLQQSMRKPSSETGRE</sequence>
<dbReference type="AlphaFoldDB" id="A0A9X1VE52"/>
<reference evidence="2" key="1">
    <citation type="submission" date="2022-03" db="EMBL/GenBank/DDBJ databases">
        <title>Bacterial whole genome sequence for Hymenobacter sp. DH14.</title>
        <authorList>
            <person name="Le V."/>
        </authorList>
    </citation>
    <scope>NUCLEOTIDE SEQUENCE</scope>
    <source>
        <strain evidence="2">DH14</strain>
    </source>
</reference>
<dbReference type="EMBL" id="JALBGC010000002">
    <property type="protein sequence ID" value="MCI1186928.1"/>
    <property type="molecule type" value="Genomic_DNA"/>
</dbReference>
<evidence type="ECO:0000256" key="1">
    <source>
        <dbReference type="SAM" id="SignalP"/>
    </source>
</evidence>
<gene>
    <name evidence="2" type="ORF">MON38_05810</name>
</gene>
<protein>
    <recommendedName>
        <fullName evidence="4">DUF4468 domain-containing protein</fullName>
    </recommendedName>
</protein>
<dbReference type="Proteomes" id="UP001139193">
    <property type="component" value="Unassembled WGS sequence"/>
</dbReference>
<evidence type="ECO:0000313" key="3">
    <source>
        <dbReference type="Proteomes" id="UP001139193"/>
    </source>
</evidence>
<organism evidence="2 3">
    <name type="scientific">Hymenobacter cyanobacteriorum</name>
    <dbReference type="NCBI Taxonomy" id="2926463"/>
    <lineage>
        <taxon>Bacteria</taxon>
        <taxon>Pseudomonadati</taxon>
        <taxon>Bacteroidota</taxon>
        <taxon>Cytophagia</taxon>
        <taxon>Cytophagales</taxon>
        <taxon>Hymenobacteraceae</taxon>
        <taxon>Hymenobacter</taxon>
    </lineage>
</organism>
<proteinExistence type="predicted"/>
<name>A0A9X1VE52_9BACT</name>
<feature type="signal peptide" evidence="1">
    <location>
        <begin position="1"/>
        <end position="21"/>
    </location>
</feature>
<keyword evidence="3" id="KW-1185">Reference proteome</keyword>
<feature type="chain" id="PRO_5040877878" description="DUF4468 domain-containing protein" evidence="1">
    <location>
        <begin position="22"/>
        <end position="195"/>
    </location>
</feature>
<comment type="caution">
    <text evidence="2">The sequence shown here is derived from an EMBL/GenBank/DDBJ whole genome shotgun (WGS) entry which is preliminary data.</text>
</comment>
<dbReference type="RefSeq" id="WP_241935211.1">
    <property type="nucleotide sequence ID" value="NZ_JALBGC010000002.1"/>
</dbReference>